<dbReference type="PANTHER" id="PTHR23129:SF0">
    <property type="entry name" value="ACYL-COENZYME A DIPHOSPHATASE FITM2"/>
    <property type="match status" value="1"/>
</dbReference>
<dbReference type="GO" id="GO:0010945">
    <property type="term" value="F:coenzyme A diphosphatase activity"/>
    <property type="evidence" value="ECO:0007669"/>
    <property type="project" value="InterPro"/>
</dbReference>
<organism evidence="9">
    <name type="scientific">Aceria tosichella</name>
    <name type="common">wheat curl mite</name>
    <dbReference type="NCBI Taxonomy" id="561515"/>
    <lineage>
        <taxon>Eukaryota</taxon>
        <taxon>Metazoa</taxon>
        <taxon>Ecdysozoa</taxon>
        <taxon>Arthropoda</taxon>
        <taxon>Chelicerata</taxon>
        <taxon>Arachnida</taxon>
        <taxon>Acari</taxon>
        <taxon>Acariformes</taxon>
        <taxon>Trombidiformes</taxon>
        <taxon>Prostigmata</taxon>
        <taxon>Eupodina</taxon>
        <taxon>Eriophyoidea</taxon>
        <taxon>Eriophyidae</taxon>
        <taxon>Eriophyinae</taxon>
        <taxon>Aceriini</taxon>
        <taxon>Aceria</taxon>
    </lineage>
</organism>
<dbReference type="GO" id="GO:0034389">
    <property type="term" value="P:lipid droplet organization"/>
    <property type="evidence" value="ECO:0007669"/>
    <property type="project" value="TreeGrafter"/>
</dbReference>
<sequence length="218" mass="25642">MDRIRSGLDSRKIRQTFTQNVRIPVYCCLILVCSLIALPEDYKIDKRNILNQWFVKLGWFWTTALMLPLMFANIRIDDRLSVSKAVFRFILSTILWYFSTNFFQLIDDLIAFDISGHTFILVYSNLLIASELRLSDEQKSGDSMQHVRLTSLLLTALWDFMLIQTALYYHTVLQKTIAAFWAIGSWYLLHVLFYEDALEENQKEKRLRGRGDLLTTEH</sequence>
<keyword evidence="6" id="KW-0443">Lipid metabolism</keyword>
<reference evidence="9" key="1">
    <citation type="submission" date="2018-10" db="EMBL/GenBank/DDBJ databases">
        <title>Transcriptome assembly of Aceria tosichella (Wheat curl mite) Type 2.</title>
        <authorList>
            <person name="Scully E.D."/>
            <person name="Geib S.M."/>
            <person name="Palmer N.A."/>
            <person name="Gupta A.K."/>
            <person name="Sarath G."/>
            <person name="Tatineni S."/>
        </authorList>
    </citation>
    <scope>NUCLEOTIDE SEQUENCE</scope>
    <source>
        <strain evidence="9">LincolnNE</strain>
    </source>
</reference>
<keyword evidence="5 8" id="KW-1133">Transmembrane helix</keyword>
<keyword evidence="3" id="KW-0378">Hydrolase</keyword>
<accession>A0A6G1SP81</accession>
<feature type="transmembrane region" description="Helical" evidence="8">
    <location>
        <begin position="149"/>
        <end position="171"/>
    </location>
</feature>
<feature type="transmembrane region" description="Helical" evidence="8">
    <location>
        <begin position="58"/>
        <end position="74"/>
    </location>
</feature>
<dbReference type="PANTHER" id="PTHR23129">
    <property type="entry name" value="ACYL-COENZYME A DIPHOSPHATASE FITM2"/>
    <property type="match status" value="1"/>
</dbReference>
<dbReference type="GO" id="GO:0019915">
    <property type="term" value="P:lipid storage"/>
    <property type="evidence" value="ECO:0007669"/>
    <property type="project" value="InterPro"/>
</dbReference>
<dbReference type="GO" id="GO:0008654">
    <property type="term" value="P:phospholipid biosynthetic process"/>
    <property type="evidence" value="ECO:0007669"/>
    <property type="project" value="TreeGrafter"/>
</dbReference>
<feature type="transmembrane region" description="Helical" evidence="8">
    <location>
        <begin position="86"/>
        <end position="103"/>
    </location>
</feature>
<evidence type="ECO:0000256" key="6">
    <source>
        <dbReference type="ARBA" id="ARBA00023098"/>
    </source>
</evidence>
<gene>
    <name evidence="9" type="primary">FITM2</name>
    <name evidence="9" type="ORF">g.1472</name>
</gene>
<name>A0A6G1SP81_9ACAR</name>
<feature type="transmembrane region" description="Helical" evidence="8">
    <location>
        <begin position="109"/>
        <end position="128"/>
    </location>
</feature>
<evidence type="ECO:0000256" key="1">
    <source>
        <dbReference type="ARBA" id="ARBA00004477"/>
    </source>
</evidence>
<keyword evidence="2 8" id="KW-0812">Transmembrane</keyword>
<evidence type="ECO:0000256" key="7">
    <source>
        <dbReference type="ARBA" id="ARBA00023136"/>
    </source>
</evidence>
<proteinExistence type="predicted"/>
<dbReference type="Pfam" id="PF10261">
    <property type="entry name" value="FIT"/>
    <property type="match status" value="1"/>
</dbReference>
<evidence type="ECO:0000256" key="2">
    <source>
        <dbReference type="ARBA" id="ARBA00022692"/>
    </source>
</evidence>
<evidence type="ECO:0000256" key="4">
    <source>
        <dbReference type="ARBA" id="ARBA00022824"/>
    </source>
</evidence>
<dbReference type="GO" id="GO:0005789">
    <property type="term" value="C:endoplasmic reticulum membrane"/>
    <property type="evidence" value="ECO:0007669"/>
    <property type="project" value="UniProtKB-SubCell"/>
</dbReference>
<feature type="transmembrane region" description="Helical" evidence="8">
    <location>
        <begin position="177"/>
        <end position="198"/>
    </location>
</feature>
<protein>
    <submittedName>
        <fullName evidence="9">Fat storage-inducing transmembrane protein 2</fullName>
    </submittedName>
</protein>
<keyword evidence="4" id="KW-0256">Endoplasmic reticulum</keyword>
<dbReference type="AlphaFoldDB" id="A0A6G1SP81"/>
<feature type="transmembrane region" description="Helical" evidence="8">
    <location>
        <begin position="21"/>
        <end position="38"/>
    </location>
</feature>
<keyword evidence="7 8" id="KW-0472">Membrane</keyword>
<dbReference type="InterPro" id="IPR019388">
    <property type="entry name" value="FIT"/>
</dbReference>
<evidence type="ECO:0000256" key="8">
    <source>
        <dbReference type="SAM" id="Phobius"/>
    </source>
</evidence>
<dbReference type="EMBL" id="GGYP01007240">
    <property type="protein sequence ID" value="MDE52011.1"/>
    <property type="molecule type" value="Transcribed_RNA"/>
</dbReference>
<comment type="subcellular location">
    <subcellularLocation>
        <location evidence="1">Endoplasmic reticulum membrane</location>
        <topology evidence="1">Multi-pass membrane protein</topology>
    </subcellularLocation>
</comment>
<evidence type="ECO:0000313" key="9">
    <source>
        <dbReference type="EMBL" id="MDE52011.1"/>
    </source>
</evidence>
<evidence type="ECO:0000256" key="3">
    <source>
        <dbReference type="ARBA" id="ARBA00022801"/>
    </source>
</evidence>
<evidence type="ECO:0000256" key="5">
    <source>
        <dbReference type="ARBA" id="ARBA00022989"/>
    </source>
</evidence>